<dbReference type="Pfam" id="PF22513">
    <property type="entry name" value="FitA-like_RHH"/>
    <property type="match status" value="1"/>
</dbReference>
<sequence length="96" mass="10367">MPTLTIRDFPETAHAALKILAARRGGRRSVEGFARNVLVEVATRQSSSTPGFGDQLVAIGRQLHSDLAAAGERLSNEDVDALFKRSDESVEPASFE</sequence>
<dbReference type="SUPFAM" id="SSF47598">
    <property type="entry name" value="Ribbon-helix-helix"/>
    <property type="match status" value="1"/>
</dbReference>
<organism evidence="2 3">
    <name type="scientific">Variovorax robiniae</name>
    <dbReference type="NCBI Taxonomy" id="1836199"/>
    <lineage>
        <taxon>Bacteria</taxon>
        <taxon>Pseudomonadati</taxon>
        <taxon>Pseudomonadota</taxon>
        <taxon>Betaproteobacteria</taxon>
        <taxon>Burkholderiales</taxon>
        <taxon>Comamonadaceae</taxon>
        <taxon>Variovorax</taxon>
    </lineage>
</organism>
<gene>
    <name evidence="2" type="ORF">WKW79_36395</name>
</gene>
<protein>
    <recommendedName>
        <fullName evidence="1">Antitoxin FitA-like ribbon-helix-helix domain-containing protein</fullName>
    </recommendedName>
</protein>
<evidence type="ECO:0000313" key="2">
    <source>
        <dbReference type="EMBL" id="MEJ8860065.1"/>
    </source>
</evidence>
<evidence type="ECO:0000313" key="3">
    <source>
        <dbReference type="Proteomes" id="UP001367030"/>
    </source>
</evidence>
<dbReference type="InterPro" id="IPR053853">
    <property type="entry name" value="FitA-like_RHH"/>
</dbReference>
<dbReference type="Proteomes" id="UP001367030">
    <property type="component" value="Unassembled WGS sequence"/>
</dbReference>
<dbReference type="EMBL" id="JBBKZS010000057">
    <property type="protein sequence ID" value="MEJ8860065.1"/>
    <property type="molecule type" value="Genomic_DNA"/>
</dbReference>
<keyword evidence="3" id="KW-1185">Reference proteome</keyword>
<accession>A0ABU8XJL0</accession>
<reference evidence="2 3" key="1">
    <citation type="submission" date="2024-03" db="EMBL/GenBank/DDBJ databases">
        <title>Novel species of the genus Variovorax.</title>
        <authorList>
            <person name="Liu Q."/>
            <person name="Xin Y.-H."/>
        </authorList>
    </citation>
    <scope>NUCLEOTIDE SEQUENCE [LARGE SCALE GENOMIC DNA]</scope>
    <source>
        <strain evidence="2 3">KACC 18901</strain>
    </source>
</reference>
<dbReference type="RefSeq" id="WP_340340095.1">
    <property type="nucleotide sequence ID" value="NZ_JBBKZS010000057.1"/>
</dbReference>
<feature type="domain" description="Antitoxin FitA-like ribbon-helix-helix" evidence="1">
    <location>
        <begin position="2"/>
        <end position="41"/>
    </location>
</feature>
<evidence type="ECO:0000259" key="1">
    <source>
        <dbReference type="Pfam" id="PF22513"/>
    </source>
</evidence>
<proteinExistence type="predicted"/>
<dbReference type="InterPro" id="IPR010985">
    <property type="entry name" value="Ribbon_hlx_hlx"/>
</dbReference>
<comment type="caution">
    <text evidence="2">The sequence shown here is derived from an EMBL/GenBank/DDBJ whole genome shotgun (WGS) entry which is preliminary data.</text>
</comment>
<name>A0ABU8XJL0_9BURK</name>